<evidence type="ECO:0000256" key="6">
    <source>
        <dbReference type="ARBA" id="ARBA00023049"/>
    </source>
</evidence>
<evidence type="ECO:0000259" key="11">
    <source>
        <dbReference type="Pfam" id="PF22456"/>
    </source>
</evidence>
<dbReference type="FunFam" id="3.30.830.10:FF:000003">
    <property type="entry name" value="Insulin-degrading enzyme"/>
    <property type="match status" value="1"/>
</dbReference>
<keyword evidence="3" id="KW-0479">Metal-binding</keyword>
<dbReference type="SUPFAM" id="SSF63411">
    <property type="entry name" value="LuxS/MPP-like metallohydrolase"/>
    <property type="match status" value="4"/>
</dbReference>
<proteinExistence type="inferred from homology"/>
<evidence type="ECO:0000313" key="12">
    <source>
        <dbReference type="EMBL" id="OCH85237.1"/>
    </source>
</evidence>
<dbReference type="InterPro" id="IPR007863">
    <property type="entry name" value="Peptidase_M16_C"/>
</dbReference>
<evidence type="ECO:0000256" key="2">
    <source>
        <dbReference type="ARBA" id="ARBA00022670"/>
    </source>
</evidence>
<keyword evidence="13" id="KW-1185">Reference proteome</keyword>
<keyword evidence="5" id="KW-0862">Zinc</keyword>
<dbReference type="PANTHER" id="PTHR43690">
    <property type="entry name" value="NARDILYSIN"/>
    <property type="match status" value="1"/>
</dbReference>
<dbReference type="GO" id="GO:0005739">
    <property type="term" value="C:mitochondrion"/>
    <property type="evidence" value="ECO:0007669"/>
    <property type="project" value="TreeGrafter"/>
</dbReference>
<dbReference type="InterPro" id="IPR054734">
    <property type="entry name" value="PqqF-like_C_4"/>
</dbReference>
<evidence type="ECO:0000259" key="10">
    <source>
        <dbReference type="Pfam" id="PF16187"/>
    </source>
</evidence>
<dbReference type="EMBL" id="KV722599">
    <property type="protein sequence ID" value="OCH85237.1"/>
    <property type="molecule type" value="Genomic_DNA"/>
</dbReference>
<name>A0A8E2AR85_9APHY</name>
<dbReference type="Pfam" id="PF00675">
    <property type="entry name" value="Peptidase_M16"/>
    <property type="match status" value="1"/>
</dbReference>
<dbReference type="FunFam" id="3.30.830.10:FF:000005">
    <property type="entry name" value="nardilysin isoform X1"/>
    <property type="match status" value="1"/>
</dbReference>
<dbReference type="GO" id="GO:0004222">
    <property type="term" value="F:metalloendopeptidase activity"/>
    <property type="evidence" value="ECO:0007669"/>
    <property type="project" value="InterPro"/>
</dbReference>
<dbReference type="InterPro" id="IPR001431">
    <property type="entry name" value="Pept_M16_Zn_BS"/>
</dbReference>
<gene>
    <name evidence="12" type="ORF">OBBRIDRAFT_891302</name>
</gene>
<accession>A0A8E2AR85</accession>
<dbReference type="PANTHER" id="PTHR43690:SF18">
    <property type="entry name" value="INSULIN-DEGRADING ENZYME-RELATED"/>
    <property type="match status" value="1"/>
</dbReference>
<feature type="domain" description="Peptidase M16 C-terminal" evidence="9">
    <location>
        <begin position="224"/>
        <end position="401"/>
    </location>
</feature>
<dbReference type="GO" id="GO:0005829">
    <property type="term" value="C:cytosol"/>
    <property type="evidence" value="ECO:0007669"/>
    <property type="project" value="TreeGrafter"/>
</dbReference>
<evidence type="ECO:0000256" key="3">
    <source>
        <dbReference type="ARBA" id="ARBA00022723"/>
    </source>
</evidence>
<comment type="similarity">
    <text evidence="1 7">Belongs to the peptidase M16 family.</text>
</comment>
<keyword evidence="2" id="KW-0645">Protease</keyword>
<sequence>MSWRSVEGTSHLPGYSVFSGDIERPDLDDRDYRVIELQNGLRAVLIHDASADKAAACLTVAVGSMQDPRDMQGLAHFCEHMITKGSEQFPEENDFMSFVFSNGGTKNAVTGPSLAYYWFSIGPSHLTGGLGRLAGFFQAPHFKTTLTSREIYAVDSECKRNAQNDRRRVLQVHKTLTAPGHPYSQFGTGNFESITEAARKLQEEGKLTDEEGEEGDGGAVGRETRRRLVEWWREQYCAGRMTLAVLGRESLDELTDVVAPLFSPIVNRGLDPRPIIKEPFWGPSEMGTIIYIKTVKDYYDFNLTFLIPDQAPLYETQPARVLAHFLGHEGPGSVCTYLKKKGWLVSLSASVSSRNRSVTTFKVDGTLTKEGYANYREVLTAVFNYISLLRSSALEPYHFDELHALSTLAFRFREKAQPHSYANALSYSLSEPRPPEHLLSEAVVRKWDEDLVRATLDLLRPELGRVTLEAREHPEDIVGEAKWEKERWYGVEYCVKRLEDEFLERLRAPNDKQELHLPRPNPFTPENLSVEKKNIASPAYAPTCIRRTVVSALWYKADDQFWVPKAEVRLEIRSPSAHGSPRQAVLTRLLADLVEDALSEIAYDAELAGLTYSISSLRSGLSVSVGGYADKLPVLLRTVLEMLKNINIDRERLKVIAEQVKLGYDNFYLGQPSNLSETFASYFLTPTVWTPREKAAELSYITASDVQKHKEELLSRVFVQSLVLGSIAEAHAIQIAESIDDILSARAISASEQTHERGLLVPEKQNIVLRKTHAHVGEANSSLSYWCQFGFAGDTSLRRALDLIAHMVREPCFTQLRTQEQLGYVVSSSTWLVGSAIGLGVKVQSTRAPWVVEDRVEAFLKSFREELAAMDEATFESKKQGLVVKLLEKPKNLREETARFWGAMRAGHYDFARREADAAAITALTREEVLQTYDRLVAPSSAGISRKKVSIQLVSQQMKDVAPAVDNVALVSEDVEDEFKASLGCYPAVLPVFSEPAKVRAML</sequence>
<dbReference type="InterPro" id="IPR011249">
    <property type="entry name" value="Metalloenz_LuxS/M16"/>
</dbReference>
<protein>
    <submittedName>
        <fullName evidence="12">LuxS/MPP-like metallohydrolase</fullName>
    </submittedName>
</protein>
<dbReference type="Pfam" id="PF05193">
    <property type="entry name" value="Peptidase_M16_C"/>
    <property type="match status" value="1"/>
</dbReference>
<feature type="domain" description="Coenzyme PQQ synthesis protein F-like C-terminal lobe" evidence="11">
    <location>
        <begin position="803"/>
        <end position="901"/>
    </location>
</feature>
<keyword evidence="6" id="KW-0482">Metalloprotease</keyword>
<dbReference type="InterPro" id="IPR032632">
    <property type="entry name" value="Peptidase_M16_M"/>
</dbReference>
<dbReference type="GO" id="GO:0043171">
    <property type="term" value="P:peptide catabolic process"/>
    <property type="evidence" value="ECO:0007669"/>
    <property type="project" value="TreeGrafter"/>
</dbReference>
<evidence type="ECO:0000313" key="13">
    <source>
        <dbReference type="Proteomes" id="UP000250043"/>
    </source>
</evidence>
<dbReference type="InterPro" id="IPR011765">
    <property type="entry name" value="Pept_M16_N"/>
</dbReference>
<organism evidence="12 13">
    <name type="scientific">Obba rivulosa</name>
    <dbReference type="NCBI Taxonomy" id="1052685"/>
    <lineage>
        <taxon>Eukaryota</taxon>
        <taxon>Fungi</taxon>
        <taxon>Dikarya</taxon>
        <taxon>Basidiomycota</taxon>
        <taxon>Agaricomycotina</taxon>
        <taxon>Agaricomycetes</taxon>
        <taxon>Polyporales</taxon>
        <taxon>Gelatoporiaceae</taxon>
        <taxon>Obba</taxon>
    </lineage>
</organism>
<dbReference type="Proteomes" id="UP000250043">
    <property type="component" value="Unassembled WGS sequence"/>
</dbReference>
<dbReference type="OrthoDB" id="952271at2759"/>
<dbReference type="GO" id="GO:0046872">
    <property type="term" value="F:metal ion binding"/>
    <property type="evidence" value="ECO:0007669"/>
    <property type="project" value="UniProtKB-KW"/>
</dbReference>
<dbReference type="GO" id="GO:0051603">
    <property type="term" value="P:proteolysis involved in protein catabolic process"/>
    <property type="evidence" value="ECO:0007669"/>
    <property type="project" value="TreeGrafter"/>
</dbReference>
<evidence type="ECO:0000259" key="8">
    <source>
        <dbReference type="Pfam" id="PF00675"/>
    </source>
</evidence>
<dbReference type="Pfam" id="PF16187">
    <property type="entry name" value="Peptidase_M16_M"/>
    <property type="match status" value="1"/>
</dbReference>
<evidence type="ECO:0000259" key="9">
    <source>
        <dbReference type="Pfam" id="PF05193"/>
    </source>
</evidence>
<keyword evidence="4 12" id="KW-0378">Hydrolase</keyword>
<feature type="domain" description="Peptidase M16 middle/third" evidence="10">
    <location>
        <begin position="410"/>
        <end position="697"/>
    </location>
</feature>
<evidence type="ECO:0000256" key="5">
    <source>
        <dbReference type="ARBA" id="ARBA00022833"/>
    </source>
</evidence>
<evidence type="ECO:0000256" key="1">
    <source>
        <dbReference type="ARBA" id="ARBA00007261"/>
    </source>
</evidence>
<dbReference type="AlphaFoldDB" id="A0A8E2AR85"/>
<dbReference type="Pfam" id="PF22456">
    <property type="entry name" value="PqqF-like_C_4"/>
    <property type="match status" value="1"/>
</dbReference>
<dbReference type="PROSITE" id="PS00143">
    <property type="entry name" value="INSULINASE"/>
    <property type="match status" value="1"/>
</dbReference>
<feature type="domain" description="Peptidase M16 N-terminal" evidence="8">
    <location>
        <begin position="43"/>
        <end position="168"/>
    </location>
</feature>
<dbReference type="Gene3D" id="3.30.830.10">
    <property type="entry name" value="Metalloenzyme, LuxS/M16 peptidase-like"/>
    <property type="match status" value="4"/>
</dbReference>
<evidence type="ECO:0000256" key="4">
    <source>
        <dbReference type="ARBA" id="ARBA00022801"/>
    </source>
</evidence>
<dbReference type="InterPro" id="IPR050626">
    <property type="entry name" value="Peptidase_M16"/>
</dbReference>
<reference evidence="12 13" key="1">
    <citation type="submission" date="2016-07" db="EMBL/GenBank/DDBJ databases">
        <title>Draft genome of the white-rot fungus Obba rivulosa 3A-2.</title>
        <authorList>
            <consortium name="DOE Joint Genome Institute"/>
            <person name="Miettinen O."/>
            <person name="Riley R."/>
            <person name="Acob R."/>
            <person name="Barry K."/>
            <person name="Cullen D."/>
            <person name="De Vries R."/>
            <person name="Hainaut M."/>
            <person name="Hatakka A."/>
            <person name="Henrissat B."/>
            <person name="Hilden K."/>
            <person name="Kuo R."/>
            <person name="Labutti K."/>
            <person name="Lipzen A."/>
            <person name="Makela M.R."/>
            <person name="Sandor L."/>
            <person name="Spatafora J.W."/>
            <person name="Grigoriev I.V."/>
            <person name="Hibbett D.S."/>
        </authorList>
    </citation>
    <scope>NUCLEOTIDE SEQUENCE [LARGE SCALE GENOMIC DNA]</scope>
    <source>
        <strain evidence="12 13">3A-2</strain>
    </source>
</reference>
<evidence type="ECO:0000256" key="7">
    <source>
        <dbReference type="RuleBase" id="RU004447"/>
    </source>
</evidence>